<dbReference type="EMBL" id="JAPZBO010000007">
    <property type="protein sequence ID" value="KAJ5311628.1"/>
    <property type="molecule type" value="Genomic_DNA"/>
</dbReference>
<dbReference type="PANTHER" id="PTHR48022:SF77">
    <property type="entry name" value="MAJOR FACILITATOR SUPERFAMILY (MFS) PROFILE DOMAIN-CONTAINING PROTEIN"/>
    <property type="match status" value="1"/>
</dbReference>
<dbReference type="AlphaFoldDB" id="A0A9W9PVW2"/>
<evidence type="ECO:0000256" key="5">
    <source>
        <dbReference type="SAM" id="MobiDB-lite"/>
    </source>
</evidence>
<dbReference type="InterPro" id="IPR005828">
    <property type="entry name" value="MFS_sugar_transport-like"/>
</dbReference>
<evidence type="ECO:0000313" key="8">
    <source>
        <dbReference type="Proteomes" id="UP001147746"/>
    </source>
</evidence>
<dbReference type="PANTHER" id="PTHR48022">
    <property type="entry name" value="PLASTIDIC GLUCOSE TRANSPORTER 4"/>
    <property type="match status" value="1"/>
</dbReference>
<feature type="transmembrane region" description="Helical" evidence="6">
    <location>
        <begin position="332"/>
        <end position="354"/>
    </location>
</feature>
<gene>
    <name evidence="7" type="ORF">N7476_007488</name>
</gene>
<dbReference type="GO" id="GO:0005351">
    <property type="term" value="F:carbohydrate:proton symporter activity"/>
    <property type="evidence" value="ECO:0007669"/>
    <property type="project" value="TreeGrafter"/>
</dbReference>
<evidence type="ECO:0008006" key="9">
    <source>
        <dbReference type="Google" id="ProtNLM"/>
    </source>
</evidence>
<dbReference type="Pfam" id="PF00083">
    <property type="entry name" value="Sugar_tr"/>
    <property type="match status" value="2"/>
</dbReference>
<dbReference type="InterPro" id="IPR050360">
    <property type="entry name" value="MFS_Sugar_Transporters"/>
</dbReference>
<dbReference type="Proteomes" id="UP001147746">
    <property type="component" value="Unassembled WGS sequence"/>
</dbReference>
<feature type="transmembrane region" description="Helical" evidence="6">
    <location>
        <begin position="201"/>
        <end position="224"/>
    </location>
</feature>
<feature type="transmembrane region" description="Helical" evidence="6">
    <location>
        <begin position="236"/>
        <end position="257"/>
    </location>
</feature>
<dbReference type="InterPro" id="IPR036259">
    <property type="entry name" value="MFS_trans_sf"/>
</dbReference>
<keyword evidence="8" id="KW-1185">Reference proteome</keyword>
<organism evidence="7 8">
    <name type="scientific">Penicillium atrosanguineum</name>
    <dbReference type="NCBI Taxonomy" id="1132637"/>
    <lineage>
        <taxon>Eukaryota</taxon>
        <taxon>Fungi</taxon>
        <taxon>Dikarya</taxon>
        <taxon>Ascomycota</taxon>
        <taxon>Pezizomycotina</taxon>
        <taxon>Eurotiomycetes</taxon>
        <taxon>Eurotiomycetidae</taxon>
        <taxon>Eurotiales</taxon>
        <taxon>Aspergillaceae</taxon>
        <taxon>Penicillium</taxon>
    </lineage>
</organism>
<keyword evidence="4 6" id="KW-0472">Membrane</keyword>
<evidence type="ECO:0000313" key="7">
    <source>
        <dbReference type="EMBL" id="KAJ5311628.1"/>
    </source>
</evidence>
<name>A0A9W9PVW2_9EURO</name>
<comment type="subcellular location">
    <subcellularLocation>
        <location evidence="1">Membrane</location>
        <topology evidence="1">Multi-pass membrane protein</topology>
    </subcellularLocation>
</comment>
<reference evidence="7" key="2">
    <citation type="journal article" date="2023" name="IMA Fungus">
        <title>Comparative genomic study of the Penicillium genus elucidates a diverse pangenome and 15 lateral gene transfer events.</title>
        <authorList>
            <person name="Petersen C."/>
            <person name="Sorensen T."/>
            <person name="Nielsen M.R."/>
            <person name="Sondergaard T.E."/>
            <person name="Sorensen J.L."/>
            <person name="Fitzpatrick D.A."/>
            <person name="Frisvad J.C."/>
            <person name="Nielsen K.L."/>
        </authorList>
    </citation>
    <scope>NUCLEOTIDE SEQUENCE</scope>
    <source>
        <strain evidence="7">IBT 21472</strain>
    </source>
</reference>
<feature type="transmembrane region" description="Helical" evidence="6">
    <location>
        <begin position="264"/>
        <end position="284"/>
    </location>
</feature>
<proteinExistence type="predicted"/>
<reference evidence="7" key="1">
    <citation type="submission" date="2022-12" db="EMBL/GenBank/DDBJ databases">
        <authorList>
            <person name="Petersen C."/>
        </authorList>
    </citation>
    <scope>NUCLEOTIDE SEQUENCE</scope>
    <source>
        <strain evidence="7">IBT 21472</strain>
    </source>
</reference>
<sequence length="438" mass="48374">MANWKDLRSLQHASWNLVLAIIVISVSVFSYGFDTSVFSTIQAMDAYEKRFGSYNPTTEEWGFSTEHLSFLNSLGLPAKCMGALCGLLVAERYGRRTSYISMQFIIIVGIAISYTAKNYGAALAGRIIVQLFVGWDNFLAPMFLAEISPTALRGAIVVVGSKLSEQEAEHEMSTLKQTIEQDRETKGRWSDFLKGNNRRRLVISIAVAIFNQITGQSFMSQYGAIFIKSLKTMNTFTFTALSATITCVGPIITFSLVDIVGRRIFYLVGGTACITVLFICGGLGTGDVTTSDKTGIVAVCMIFGFFYVMSFGAIGAVTAAEVSHLRLRDKNALVVYCTQFVFDFIITLNLPYLLNAGEANLQSKVGFIYGSCGAVGLVWAFFYLPDMTGRSLEELEEMWSQKVPAREFREWKSSSDESGVDETRKVTEYPKADTVESC</sequence>
<feature type="transmembrane region" description="Helical" evidence="6">
    <location>
        <begin position="97"/>
        <end position="116"/>
    </location>
</feature>
<feature type="transmembrane region" description="Helical" evidence="6">
    <location>
        <begin position="366"/>
        <end position="384"/>
    </location>
</feature>
<feature type="transmembrane region" description="Helical" evidence="6">
    <location>
        <begin position="12"/>
        <end position="33"/>
    </location>
</feature>
<feature type="transmembrane region" description="Helical" evidence="6">
    <location>
        <begin position="296"/>
        <end position="320"/>
    </location>
</feature>
<evidence type="ECO:0000256" key="1">
    <source>
        <dbReference type="ARBA" id="ARBA00004141"/>
    </source>
</evidence>
<evidence type="ECO:0000256" key="6">
    <source>
        <dbReference type="SAM" id="Phobius"/>
    </source>
</evidence>
<keyword evidence="3 6" id="KW-1133">Transmembrane helix</keyword>
<feature type="region of interest" description="Disordered" evidence="5">
    <location>
        <begin position="410"/>
        <end position="438"/>
    </location>
</feature>
<evidence type="ECO:0000256" key="3">
    <source>
        <dbReference type="ARBA" id="ARBA00022989"/>
    </source>
</evidence>
<dbReference type="Gene3D" id="1.20.1250.20">
    <property type="entry name" value="MFS general substrate transporter like domains"/>
    <property type="match status" value="2"/>
</dbReference>
<dbReference type="SUPFAM" id="SSF103473">
    <property type="entry name" value="MFS general substrate transporter"/>
    <property type="match status" value="1"/>
</dbReference>
<evidence type="ECO:0000256" key="4">
    <source>
        <dbReference type="ARBA" id="ARBA00023136"/>
    </source>
</evidence>
<keyword evidence="2 6" id="KW-0812">Transmembrane</keyword>
<evidence type="ECO:0000256" key="2">
    <source>
        <dbReference type="ARBA" id="ARBA00022692"/>
    </source>
</evidence>
<accession>A0A9W9PVW2</accession>
<dbReference type="GO" id="GO:0016020">
    <property type="term" value="C:membrane"/>
    <property type="evidence" value="ECO:0007669"/>
    <property type="project" value="UniProtKB-SubCell"/>
</dbReference>
<protein>
    <recommendedName>
        <fullName evidence="9">Major facilitator superfamily (MFS) profile domain-containing protein</fullName>
    </recommendedName>
</protein>
<comment type="caution">
    <text evidence="7">The sequence shown here is derived from an EMBL/GenBank/DDBJ whole genome shotgun (WGS) entry which is preliminary data.</text>
</comment>